<dbReference type="InterPro" id="IPR005646">
    <property type="entry name" value="FapA"/>
</dbReference>
<name>A0A9Q4B3T6_SALAG</name>
<proteinExistence type="predicted"/>
<organism evidence="2 3">
    <name type="scientific">Salipaludibacillus agaradhaerens</name>
    <name type="common">Bacillus agaradhaerens</name>
    <dbReference type="NCBI Taxonomy" id="76935"/>
    <lineage>
        <taxon>Bacteria</taxon>
        <taxon>Bacillati</taxon>
        <taxon>Bacillota</taxon>
        <taxon>Bacilli</taxon>
        <taxon>Bacillales</taxon>
        <taxon>Bacillaceae</taxon>
    </lineage>
</organism>
<evidence type="ECO:0000259" key="1">
    <source>
        <dbReference type="SMART" id="SM01245"/>
    </source>
</evidence>
<dbReference type="InterPro" id="IPR032782">
    <property type="entry name" value="KhpB_N"/>
</dbReference>
<reference evidence="2" key="1">
    <citation type="submission" date="2020-06" db="EMBL/GenBank/DDBJ databases">
        <title>Insight into the genomes of haloalkaliphilic bacilli from Kenyan soda lakes.</title>
        <authorList>
            <person name="Mwirichia R."/>
            <person name="Villamizar G.C."/>
            <person name="Poehlein A."/>
            <person name="Mugweru J."/>
            <person name="Kipnyargis A."/>
            <person name="Kiplimo D."/>
            <person name="Orwa P."/>
            <person name="Daniel R."/>
        </authorList>
    </citation>
    <scope>NUCLEOTIDE SEQUENCE</scope>
    <source>
        <strain evidence="2">B1096_S55</strain>
    </source>
</reference>
<dbReference type="Gene3D" id="3.30.30.80">
    <property type="entry name" value="probable RNA-binding protein from clostridium symbiosum atcc 14940"/>
    <property type="match status" value="1"/>
</dbReference>
<gene>
    <name evidence="2" type="ORF">HXA33_15005</name>
</gene>
<evidence type="ECO:0000313" key="3">
    <source>
        <dbReference type="Proteomes" id="UP001057753"/>
    </source>
</evidence>
<comment type="caution">
    <text evidence="2">The sequence shown here is derived from an EMBL/GenBank/DDBJ whole genome shotgun (WGS) entry which is preliminary data.</text>
</comment>
<dbReference type="Pfam" id="PF20250">
    <property type="entry name" value="FapA_N"/>
    <property type="match status" value="1"/>
</dbReference>
<accession>A0A9Q4B3T6</accession>
<dbReference type="AlphaFoldDB" id="A0A9Q4B3T6"/>
<dbReference type="InterPro" id="IPR038247">
    <property type="entry name" value="Jag_N_dom_sf"/>
</dbReference>
<dbReference type="Pfam" id="PF03961">
    <property type="entry name" value="FapA"/>
    <property type="match status" value="2"/>
</dbReference>
<sequence length="682" mass="76213">MKDALMFQGKSVESAIEKALNELQLEKDDVYIEIIEESSQKLFGLARSKAKIMVSKIDKPEVESATTDWEEWLINEMKENPSFDLRQSAAPTDIINTWEGKAWIKDSNLYYQDTETKKPVVELTDGITLMKNGENVENQTTLTKGDQLEIDFETTIVETEWSIEVNEEKQQAILNVIPGYYLVAYLEDHPPSEKIVLKPNHRKQPNNQLTVEDVYQQLESMGINTGINKTMIQEACITLKTETFIIAEGVLPKHGDDGKVHFEIDLKERTKAFAEKHDGTIDFRESIYIPSIEKGELLGTVEDPTPGEDGVSVFGETLKAEAGDPILLKPGQGVTFLEEENKIIAVENGRPKVDRTGQMLKVYILPKLQHRGDLNLEDGNIHFVGDVEISGHVNEHMVVNAEGSAWIHKSVLHSSVQTRNKITVGANAIKSSLVAGKNSLVFEEMTKKLAPFMEVLTPFTQVVKQLVQTENFQQTYAINQSLGPVIKLLTESKFKTLIPLAKDLLNTINTKQNVLDKSWQSFAVSLYKGILIYHHNQFKTIKDLEKFVHAGAKLLEVCQSPLQNHSSIVVQYAMNSELHCNGDIHIQGKGCVHTIIHSDGNVQIDGQMIGGKLFAKEGVEIGVAGSAGGVKTLIEVPHDQTIKIKEVHPDVTLKIGDRQYVFTKSHSMVRARLDADDVVTLY</sequence>
<protein>
    <submittedName>
        <fullName evidence="2">FapA family protein</fullName>
    </submittedName>
</protein>
<dbReference type="Proteomes" id="UP001057753">
    <property type="component" value="Unassembled WGS sequence"/>
</dbReference>
<dbReference type="PANTHER" id="PTHR38032">
    <property type="entry name" value="POLYMERASE-RELATED"/>
    <property type="match status" value="1"/>
</dbReference>
<keyword evidence="3" id="KW-1185">Reference proteome</keyword>
<dbReference type="InterPro" id="IPR046865">
    <property type="entry name" value="FapA_b_solenoid"/>
</dbReference>
<dbReference type="EMBL" id="JABXYM010000001">
    <property type="protein sequence ID" value="MCR6097843.1"/>
    <property type="molecule type" value="Genomic_DNA"/>
</dbReference>
<dbReference type="SMART" id="SM01245">
    <property type="entry name" value="Jag_N"/>
    <property type="match status" value="1"/>
</dbReference>
<dbReference type="RefSeq" id="WP_257822229.1">
    <property type="nucleotide sequence ID" value="NZ_JABXYM010000001.1"/>
</dbReference>
<dbReference type="Pfam" id="PF14804">
    <property type="entry name" value="Jag_N"/>
    <property type="match status" value="1"/>
</dbReference>
<dbReference type="PANTHER" id="PTHR38032:SF1">
    <property type="entry name" value="RNA-BINDING PROTEIN KHPB N-TERMINAL DOMAIN-CONTAINING PROTEIN"/>
    <property type="match status" value="1"/>
</dbReference>
<feature type="domain" description="RNA-binding protein KhpB N-terminal" evidence="1">
    <location>
        <begin position="6"/>
        <end position="57"/>
    </location>
</feature>
<dbReference type="InterPro" id="IPR046866">
    <property type="entry name" value="FapA_N"/>
</dbReference>
<evidence type="ECO:0000313" key="2">
    <source>
        <dbReference type="EMBL" id="MCR6097843.1"/>
    </source>
</evidence>